<reference evidence="2 3" key="1">
    <citation type="journal article" date="2021" name="Hortic Res">
        <title>Chromosome-scale assembly of the Dendrobium chrysotoxum genome enhances the understanding of orchid evolution.</title>
        <authorList>
            <person name="Zhang Y."/>
            <person name="Zhang G.Q."/>
            <person name="Zhang D."/>
            <person name="Liu X.D."/>
            <person name="Xu X.Y."/>
            <person name="Sun W.H."/>
            <person name="Yu X."/>
            <person name="Zhu X."/>
            <person name="Wang Z.W."/>
            <person name="Zhao X."/>
            <person name="Zhong W.Y."/>
            <person name="Chen H."/>
            <person name="Yin W.L."/>
            <person name="Huang T."/>
            <person name="Niu S.C."/>
            <person name="Liu Z.J."/>
        </authorList>
    </citation>
    <scope>NUCLEOTIDE SEQUENCE [LARGE SCALE GENOMIC DNA]</scope>
    <source>
        <strain evidence="2">Lindl</strain>
    </source>
</reference>
<dbReference type="Proteomes" id="UP000775213">
    <property type="component" value="Unassembled WGS sequence"/>
</dbReference>
<gene>
    <name evidence="2" type="ORF">IEQ34_017983</name>
</gene>
<evidence type="ECO:0000313" key="3">
    <source>
        <dbReference type="Proteomes" id="UP000775213"/>
    </source>
</evidence>
<comment type="caution">
    <text evidence="2">The sequence shown here is derived from an EMBL/GenBank/DDBJ whole genome shotgun (WGS) entry which is preliminary data.</text>
</comment>
<accession>A0AAV7FVJ9</accession>
<feature type="compositionally biased region" description="Low complexity" evidence="1">
    <location>
        <begin position="105"/>
        <end position="121"/>
    </location>
</feature>
<evidence type="ECO:0000256" key="1">
    <source>
        <dbReference type="SAM" id="MobiDB-lite"/>
    </source>
</evidence>
<sequence length="121" mass="13783">MEGIIPLLYKVIRRKKSYPQYNSLSTGAAILGDSERFNGNGYGFLTPPPEMLRTLLEEPRSGGFHTTQSDKIGRLGKDSQRLRRHTSLQEHQGENKSHPAKKFWSLKSKSQSSRLRQQVVD</sequence>
<protein>
    <submittedName>
        <fullName evidence="2">Uncharacterized protein</fullName>
    </submittedName>
</protein>
<dbReference type="EMBL" id="JAGFBR010000016">
    <property type="protein sequence ID" value="KAH0453659.1"/>
    <property type="molecule type" value="Genomic_DNA"/>
</dbReference>
<evidence type="ECO:0000313" key="2">
    <source>
        <dbReference type="EMBL" id="KAH0453659.1"/>
    </source>
</evidence>
<name>A0AAV7FVJ9_DENCH</name>
<feature type="compositionally biased region" description="Basic and acidic residues" evidence="1">
    <location>
        <begin position="71"/>
        <end position="97"/>
    </location>
</feature>
<feature type="region of interest" description="Disordered" evidence="1">
    <location>
        <begin position="58"/>
        <end position="121"/>
    </location>
</feature>
<proteinExistence type="predicted"/>
<organism evidence="2 3">
    <name type="scientific">Dendrobium chrysotoxum</name>
    <name type="common">Orchid</name>
    <dbReference type="NCBI Taxonomy" id="161865"/>
    <lineage>
        <taxon>Eukaryota</taxon>
        <taxon>Viridiplantae</taxon>
        <taxon>Streptophyta</taxon>
        <taxon>Embryophyta</taxon>
        <taxon>Tracheophyta</taxon>
        <taxon>Spermatophyta</taxon>
        <taxon>Magnoliopsida</taxon>
        <taxon>Liliopsida</taxon>
        <taxon>Asparagales</taxon>
        <taxon>Orchidaceae</taxon>
        <taxon>Epidendroideae</taxon>
        <taxon>Malaxideae</taxon>
        <taxon>Dendrobiinae</taxon>
        <taxon>Dendrobium</taxon>
    </lineage>
</organism>
<keyword evidence="3" id="KW-1185">Reference proteome</keyword>
<dbReference type="AlphaFoldDB" id="A0AAV7FVJ9"/>